<dbReference type="HOGENOM" id="CLU_1015380_0_0_7"/>
<dbReference type="OrthoDB" id="6932697at2"/>
<organism evidence="1 2">
    <name type="scientific">Syntrophobacter fumaroxidans (strain DSM 10017 / MPOB)</name>
    <dbReference type="NCBI Taxonomy" id="335543"/>
    <lineage>
        <taxon>Bacteria</taxon>
        <taxon>Pseudomonadati</taxon>
        <taxon>Thermodesulfobacteriota</taxon>
        <taxon>Syntrophobacteria</taxon>
        <taxon>Syntrophobacterales</taxon>
        <taxon>Syntrophobacteraceae</taxon>
        <taxon>Syntrophobacter</taxon>
    </lineage>
</organism>
<protein>
    <submittedName>
        <fullName evidence="1">Uncharacterized protein</fullName>
    </submittedName>
</protein>
<dbReference type="eggNOG" id="ENOG5030YR0">
    <property type="taxonomic scope" value="Bacteria"/>
</dbReference>
<dbReference type="EMBL" id="CP000478">
    <property type="protein sequence ID" value="ABK18854.1"/>
    <property type="molecule type" value="Genomic_DNA"/>
</dbReference>
<dbReference type="AlphaFoldDB" id="A0LN52"/>
<accession>A0LN52</accession>
<evidence type="ECO:0000313" key="1">
    <source>
        <dbReference type="EMBL" id="ABK18854.1"/>
    </source>
</evidence>
<dbReference type="Proteomes" id="UP000001784">
    <property type="component" value="Chromosome"/>
</dbReference>
<dbReference type="InParanoid" id="A0LN52"/>
<keyword evidence="2" id="KW-1185">Reference proteome</keyword>
<dbReference type="RefSeq" id="WP_011699979.1">
    <property type="nucleotide sequence ID" value="NC_008554.1"/>
</dbReference>
<dbReference type="KEGG" id="sfu:Sfum_3181"/>
<proteinExistence type="predicted"/>
<reference evidence="1 2" key="1">
    <citation type="submission" date="2006-10" db="EMBL/GenBank/DDBJ databases">
        <title>Complete sequence of Syntrophobacter fumaroxidans MPOB.</title>
        <authorList>
            <consortium name="US DOE Joint Genome Institute"/>
            <person name="Copeland A."/>
            <person name="Lucas S."/>
            <person name="Lapidus A."/>
            <person name="Barry K."/>
            <person name="Detter J.C."/>
            <person name="Glavina del Rio T."/>
            <person name="Hammon N."/>
            <person name="Israni S."/>
            <person name="Pitluck S."/>
            <person name="Goltsman E.G."/>
            <person name="Martinez M."/>
            <person name="Schmutz J."/>
            <person name="Larimer F."/>
            <person name="Land M."/>
            <person name="Hauser L."/>
            <person name="Kyrpides N."/>
            <person name="Kim E."/>
            <person name="Boone D.R."/>
            <person name="Brockman F."/>
            <person name="Culley D."/>
            <person name="Ferry J."/>
            <person name="Gunsalus R."/>
            <person name="McInerney M.J."/>
            <person name="Morrison M."/>
            <person name="Plugge C."/>
            <person name="Rohlin L."/>
            <person name="Scholten J."/>
            <person name="Sieber J."/>
            <person name="Stams A.J.M."/>
            <person name="Worm P."/>
            <person name="Henstra A.M."/>
            <person name="Richardson P."/>
        </authorList>
    </citation>
    <scope>NUCLEOTIDE SEQUENCE [LARGE SCALE GENOMIC DNA]</scope>
    <source>
        <strain evidence="2">DSM 10017 / MPOB</strain>
    </source>
</reference>
<gene>
    <name evidence="1" type="ordered locus">Sfum_3181</name>
</gene>
<evidence type="ECO:0000313" key="2">
    <source>
        <dbReference type="Proteomes" id="UP000001784"/>
    </source>
</evidence>
<name>A0LN52_SYNFM</name>
<sequence length="274" mass="30402">MVTKRDYTADGVEAARKVVIELARLLGEYRHHIVIVGGWVPDLLFPGKQPPHAGSLDVDLALDHTHLTEEGYRSIQELFTGRGYRQGNQPFIYLRDVSVGGRPITVEVDLLAGEYEGTGKGHRHQKLQGVQARKARGCDIAFNNPMEVTIDGELPDGGVDSVRIQVASIVSFLVMKGMALDDRLKEKDAYDIYYCILHYPGGLDALAEELISHVDHRLVMEGFGKIARHFASEAHLGPTHVAAFMDVTDPEDRALLCRDAYERVNYVLEKLGIG</sequence>